<evidence type="ECO:0000256" key="9">
    <source>
        <dbReference type="PIRSR" id="PIRSR000112-1"/>
    </source>
</evidence>
<accession>A0A089HRU4</accession>
<feature type="binding site" evidence="11">
    <location>
        <position position="132"/>
    </location>
    <ligand>
        <name>NAD(+)</name>
        <dbReference type="ChEBI" id="CHEBI:57540"/>
    </ligand>
</feature>
<dbReference type="PIRSF" id="PIRSF000112">
    <property type="entry name" value="Glycerol_dehydrogenase"/>
    <property type="match status" value="1"/>
</dbReference>
<proteinExistence type="inferred from homology"/>
<dbReference type="GO" id="GO:0008888">
    <property type="term" value="F:glycerol dehydrogenase (NAD+) activity"/>
    <property type="evidence" value="ECO:0007669"/>
    <property type="project" value="UniProtKB-EC"/>
</dbReference>
<comment type="pathway">
    <text evidence="5">Polyol metabolism; glycerol fermentation; glycerone phosphate from glycerol (oxidative route): step 1/2.</text>
</comment>
<keyword evidence="14" id="KW-1185">Reference proteome</keyword>
<evidence type="ECO:0000256" key="7">
    <source>
        <dbReference type="ARBA" id="ARBA00040132"/>
    </source>
</evidence>
<evidence type="ECO:0000313" key="13">
    <source>
        <dbReference type="EMBL" id="AIQ14756.1"/>
    </source>
</evidence>
<dbReference type="InterPro" id="IPR016205">
    <property type="entry name" value="Glycerol_DH"/>
</dbReference>
<feature type="binding site" evidence="10">
    <location>
        <position position="122"/>
    </location>
    <ligand>
        <name>glycerol</name>
        <dbReference type="ChEBI" id="CHEBI:17754"/>
    </ligand>
</feature>
<keyword evidence="3 13" id="KW-0560">Oxidoreductase</keyword>
<comment type="catalytic activity">
    <reaction evidence="8">
        <text>glycerol + NAD(+) = dihydroxyacetone + NADH + H(+)</text>
        <dbReference type="Rhea" id="RHEA:13769"/>
        <dbReference type="ChEBI" id="CHEBI:15378"/>
        <dbReference type="ChEBI" id="CHEBI:16016"/>
        <dbReference type="ChEBI" id="CHEBI:17754"/>
        <dbReference type="ChEBI" id="CHEBI:57540"/>
        <dbReference type="ChEBI" id="CHEBI:57945"/>
        <dbReference type="EC" id="1.1.1.6"/>
    </reaction>
</comment>
<dbReference type="PANTHER" id="PTHR43616">
    <property type="entry name" value="GLYCEROL DEHYDROGENASE"/>
    <property type="match status" value="1"/>
</dbReference>
<feature type="binding site" evidence="11">
    <location>
        <begin position="117"/>
        <end position="120"/>
    </location>
    <ligand>
        <name>NAD(+)</name>
        <dbReference type="ChEBI" id="CHEBI:57540"/>
    </ligand>
</feature>
<reference evidence="13 14" key="1">
    <citation type="submission" date="2014-08" db="EMBL/GenBank/DDBJ databases">
        <title>Comparative genomics of the Paenibacillus odorifer group.</title>
        <authorList>
            <person name="den Bakker H.C."/>
            <person name="Tsai Y.-C."/>
            <person name="Martin N."/>
            <person name="Korlach J."/>
            <person name="Wiedmann M."/>
        </authorList>
    </citation>
    <scope>NUCLEOTIDE SEQUENCE [LARGE SCALE GENOMIC DNA]</scope>
    <source>
        <strain evidence="13 14">DSM 1735</strain>
    </source>
</reference>
<dbReference type="AlphaFoldDB" id="A0A089HRU4"/>
<evidence type="ECO:0000259" key="12">
    <source>
        <dbReference type="Pfam" id="PF00465"/>
    </source>
</evidence>
<dbReference type="InterPro" id="IPR018211">
    <property type="entry name" value="ADH_Fe_CS"/>
</dbReference>
<dbReference type="PROSITE" id="PS00913">
    <property type="entry name" value="ADH_IRON_1"/>
    <property type="match status" value="1"/>
</dbReference>
<name>A0A089HRU4_PAEDU</name>
<keyword evidence="4 11" id="KW-0520">NAD</keyword>
<gene>
    <name evidence="13" type="primary">gldA</name>
    <name evidence="13" type="ORF">PDUR_24915</name>
</gene>
<dbReference type="OrthoDB" id="5198708at2"/>
<evidence type="ECO:0000256" key="11">
    <source>
        <dbReference type="PIRSR" id="PIRSR000112-3"/>
    </source>
</evidence>
<dbReference type="eggNOG" id="COG0371">
    <property type="taxonomic scope" value="Bacteria"/>
</dbReference>
<evidence type="ECO:0000256" key="8">
    <source>
        <dbReference type="ARBA" id="ARBA00049006"/>
    </source>
</evidence>
<dbReference type="STRING" id="44251.PDUR_24915"/>
<keyword evidence="9" id="KW-0862">Zinc</keyword>
<dbReference type="EMBL" id="CP009288">
    <property type="protein sequence ID" value="AIQ14756.1"/>
    <property type="molecule type" value="Genomic_DNA"/>
</dbReference>
<evidence type="ECO:0000256" key="2">
    <source>
        <dbReference type="ARBA" id="ARBA00022723"/>
    </source>
</evidence>
<dbReference type="SUPFAM" id="SSF56796">
    <property type="entry name" value="Dehydroquinate synthase-like"/>
    <property type="match status" value="1"/>
</dbReference>
<feature type="binding site" evidence="9">
    <location>
        <position position="172"/>
    </location>
    <ligand>
        <name>glycerol</name>
        <dbReference type="ChEBI" id="CHEBI:17754"/>
    </ligand>
</feature>
<dbReference type="Gene3D" id="1.20.1090.10">
    <property type="entry name" value="Dehydroquinate synthase-like - alpha domain"/>
    <property type="match status" value="1"/>
</dbReference>
<dbReference type="Pfam" id="PF00465">
    <property type="entry name" value="Fe-ADH"/>
    <property type="match status" value="1"/>
</dbReference>
<feature type="binding site" evidence="9">
    <location>
        <position position="254"/>
    </location>
    <ligand>
        <name>glycerol</name>
        <dbReference type="ChEBI" id="CHEBI:17754"/>
    </ligand>
</feature>
<evidence type="ECO:0000313" key="14">
    <source>
        <dbReference type="Proteomes" id="UP000029409"/>
    </source>
</evidence>
<dbReference type="InterPro" id="IPR001670">
    <property type="entry name" value="ADH_Fe/GldA"/>
</dbReference>
<feature type="binding site" evidence="11">
    <location>
        <position position="128"/>
    </location>
    <ligand>
        <name>NAD(+)</name>
        <dbReference type="ChEBI" id="CHEBI:57540"/>
    </ligand>
</feature>
<feature type="binding site" evidence="9">
    <location>
        <position position="271"/>
    </location>
    <ligand>
        <name>glycerol</name>
        <dbReference type="ChEBI" id="CHEBI:17754"/>
    </ligand>
</feature>
<sequence>MTRSIMSPAKYIQGRGEIRRLHRYCAELEGKKAYIVADAFVLANYEKEISEGFKDGDVFYVLHPFAGECSLKEVLRIVEAVKESEADVIIGIGGGKTLDVAKAVGFYSRLPLIVAPTVASTDAPCSALSVLYTEDGRLDEYLPLRSNPERVVVDTEIVSKAPVRLLVAGMGDALSTFYEARACWRAAKSGGRDTSAIAAYALARACRDTLLADGAQAKQDTENGILSEAVENIIEANIYLSGIGFESGGLAAAHAIHNGLTLLEETRPAMHGEKVAFATIVQLVLENAPIHEIEETITFCLRTGLPTTLKELHLSAEKPDRLWIAAEASCAPDSPMANMPFSVTPESVLEAMLKADQLGRQLPPKS</sequence>
<feature type="domain" description="Alcohol dehydrogenase iron-type/glycerol dehydrogenase GldA" evidence="12">
    <location>
        <begin position="8"/>
        <end position="155"/>
    </location>
</feature>
<feature type="binding site" evidence="11">
    <location>
        <begin position="95"/>
        <end position="99"/>
    </location>
    <ligand>
        <name>NAD(+)</name>
        <dbReference type="ChEBI" id="CHEBI:57540"/>
    </ligand>
</feature>
<protein>
    <recommendedName>
        <fullName evidence="7">Glycerol dehydrogenase</fullName>
        <ecNumber evidence="6">1.1.1.6</ecNumber>
    </recommendedName>
</protein>
<evidence type="ECO:0000256" key="10">
    <source>
        <dbReference type="PIRSR" id="PIRSR000112-2"/>
    </source>
</evidence>
<evidence type="ECO:0000256" key="1">
    <source>
        <dbReference type="ARBA" id="ARBA00007358"/>
    </source>
</evidence>
<dbReference type="NCBIfam" id="NF006941">
    <property type="entry name" value="PRK09423.1"/>
    <property type="match status" value="1"/>
</dbReference>
<evidence type="ECO:0000256" key="6">
    <source>
        <dbReference type="ARBA" id="ARBA00039147"/>
    </source>
</evidence>
<evidence type="ECO:0000256" key="4">
    <source>
        <dbReference type="ARBA" id="ARBA00023027"/>
    </source>
</evidence>
<dbReference type="PANTHER" id="PTHR43616:SF5">
    <property type="entry name" value="GLYCEROL DEHYDROGENASE 1"/>
    <property type="match status" value="1"/>
</dbReference>
<feature type="binding site" evidence="11">
    <location>
        <position position="126"/>
    </location>
    <ligand>
        <name>NAD(+)</name>
        <dbReference type="ChEBI" id="CHEBI:57540"/>
    </ligand>
</feature>
<dbReference type="GO" id="GO:0046872">
    <property type="term" value="F:metal ion binding"/>
    <property type="evidence" value="ECO:0007669"/>
    <property type="project" value="UniProtKB-KW"/>
</dbReference>
<dbReference type="CDD" id="cd08170">
    <property type="entry name" value="GlyDH"/>
    <property type="match status" value="1"/>
</dbReference>
<dbReference type="EC" id="1.1.1.6" evidence="6"/>
<comment type="cofactor">
    <cofactor evidence="9">
        <name>Zn(2+)</name>
        <dbReference type="ChEBI" id="CHEBI:29105"/>
    </cofactor>
    <text evidence="9">Binds 1 zinc ion per subunit.</text>
</comment>
<organism evidence="13 14">
    <name type="scientific">Paenibacillus durus</name>
    <name type="common">Paenibacillus azotofixans</name>
    <dbReference type="NCBI Taxonomy" id="44251"/>
    <lineage>
        <taxon>Bacteria</taxon>
        <taxon>Bacillati</taxon>
        <taxon>Bacillota</taxon>
        <taxon>Bacilli</taxon>
        <taxon>Bacillales</taxon>
        <taxon>Paenibacillaceae</taxon>
        <taxon>Paenibacillus</taxon>
    </lineage>
</organism>
<dbReference type="KEGG" id="pdu:PDUR_24915"/>
<dbReference type="RefSeq" id="WP_042208467.1">
    <property type="nucleotide sequence ID" value="NZ_CP009288.1"/>
</dbReference>
<comment type="similarity">
    <text evidence="1">Belongs to the iron-containing alcohol dehydrogenase family.</text>
</comment>
<evidence type="ECO:0000256" key="5">
    <source>
        <dbReference type="ARBA" id="ARBA00037918"/>
    </source>
</evidence>
<dbReference type="Gene3D" id="3.40.50.1970">
    <property type="match status" value="1"/>
</dbReference>
<keyword evidence="2 9" id="KW-0479">Metal-binding</keyword>
<evidence type="ECO:0000256" key="3">
    <source>
        <dbReference type="ARBA" id="ARBA00023002"/>
    </source>
</evidence>
<dbReference type="PROSITE" id="PS00060">
    <property type="entry name" value="ADH_IRON_2"/>
    <property type="match status" value="1"/>
</dbReference>
<dbReference type="Proteomes" id="UP000029409">
    <property type="component" value="Chromosome"/>
</dbReference>